<dbReference type="PATRIC" id="fig|558151.6.peg.1401"/>
<dbReference type="EMBL" id="LFND01000002">
    <property type="protein sequence ID" value="KMQ65563.1"/>
    <property type="molecule type" value="Genomic_DNA"/>
</dbReference>
<evidence type="ECO:0000259" key="1">
    <source>
        <dbReference type="Pfam" id="PF05523"/>
    </source>
</evidence>
<comment type="caution">
    <text evidence="2">The sequence shown here is derived from an EMBL/GenBank/DDBJ whole genome shotgun (WGS) entry which is preliminary data.</text>
</comment>
<proteinExistence type="predicted"/>
<dbReference type="Gene3D" id="2.60.120.10">
    <property type="entry name" value="Jelly Rolls"/>
    <property type="match status" value="1"/>
</dbReference>
<reference evidence="2 3" key="1">
    <citation type="journal article" date="2013" name="Int. J. Syst. Evol. Microbiol.">
        <title>Chryseobacterium angstadtii sp. nov., isolated from a newt tank.</title>
        <authorList>
            <person name="Kirk K.E."/>
            <person name="Hoffman J.A."/>
            <person name="Smith K.A."/>
            <person name="Strahan B.L."/>
            <person name="Failor K.C."/>
            <person name="Krebs J.E."/>
            <person name="Gale A.N."/>
            <person name="Do T.D."/>
            <person name="Sontag T.C."/>
            <person name="Batties A.M."/>
            <person name="Mistiszyn K."/>
            <person name="Newman J.D."/>
        </authorList>
    </citation>
    <scope>NUCLEOTIDE SEQUENCE [LARGE SCALE GENOMIC DNA]</scope>
    <source>
        <strain evidence="2 3">KM</strain>
    </source>
</reference>
<sequence>METPEFIKGGKHSDERGSLFFNNTFNAGHIKRIYCIENADTELIRGWTGHKIEQRWFSAVAGSFSIKLIKIDSWENPSPESEIIDYEIQSDTLDVLHMPKGYVSAIQAKTRGAKLLVMVDHALGEVNDDYRFPIDYFKRIS</sequence>
<dbReference type="InterPro" id="IPR008894">
    <property type="entry name" value="QdtA_cupin_dom"/>
</dbReference>
<dbReference type="InterPro" id="IPR014710">
    <property type="entry name" value="RmlC-like_jellyroll"/>
</dbReference>
<dbReference type="Proteomes" id="UP000036261">
    <property type="component" value="Unassembled WGS sequence"/>
</dbReference>
<organism evidence="2 3">
    <name type="scientific">Chryseobacterium angstadtii</name>
    <dbReference type="NCBI Taxonomy" id="558151"/>
    <lineage>
        <taxon>Bacteria</taxon>
        <taxon>Pseudomonadati</taxon>
        <taxon>Bacteroidota</taxon>
        <taxon>Flavobacteriia</taxon>
        <taxon>Flavobacteriales</taxon>
        <taxon>Weeksellaceae</taxon>
        <taxon>Chryseobacterium group</taxon>
        <taxon>Chryseobacterium</taxon>
    </lineage>
</organism>
<dbReference type="Pfam" id="PF05523">
    <property type="entry name" value="FdtA"/>
    <property type="match status" value="1"/>
</dbReference>
<feature type="domain" description="Sugar 3,4-ketoisomerase QdtA cupin" evidence="1">
    <location>
        <begin position="10"/>
        <end position="125"/>
    </location>
</feature>
<gene>
    <name evidence="2" type="ORF">ACM46_06685</name>
</gene>
<evidence type="ECO:0000313" key="3">
    <source>
        <dbReference type="Proteomes" id="UP000036261"/>
    </source>
</evidence>
<dbReference type="OrthoDB" id="826649at2"/>
<evidence type="ECO:0000313" key="2">
    <source>
        <dbReference type="EMBL" id="KMQ65563.1"/>
    </source>
</evidence>
<protein>
    <submittedName>
        <fullName evidence="2">Sugar epimerase</fullName>
    </submittedName>
</protein>
<dbReference type="STRING" id="558151.ACM46_06685"/>
<name>A0A0J7IGP2_9FLAO</name>
<dbReference type="AlphaFoldDB" id="A0A0J7IGP2"/>
<dbReference type="InterPro" id="IPR011051">
    <property type="entry name" value="RmlC_Cupin_sf"/>
</dbReference>
<dbReference type="RefSeq" id="WP_048505859.1">
    <property type="nucleotide sequence ID" value="NZ_LFND01000002.1"/>
</dbReference>
<dbReference type="SUPFAM" id="SSF51182">
    <property type="entry name" value="RmlC-like cupins"/>
    <property type="match status" value="1"/>
</dbReference>
<keyword evidence="3" id="KW-1185">Reference proteome</keyword>
<accession>A0A0J7IGP2</accession>